<evidence type="ECO:0000313" key="1">
    <source>
        <dbReference type="EMBL" id="CEK81726.1"/>
    </source>
</evidence>
<reference evidence="1" key="1">
    <citation type="submission" date="2014-12" db="EMBL/GenBank/DDBJ databases">
        <title>Insight into the proteome of Arion vulgaris.</title>
        <authorList>
            <person name="Aradska J."/>
            <person name="Bulat T."/>
            <person name="Smidak R."/>
            <person name="Sarate P."/>
            <person name="Gangsoo J."/>
            <person name="Sialana F."/>
            <person name="Bilban M."/>
            <person name="Lubec G."/>
        </authorList>
    </citation>
    <scope>NUCLEOTIDE SEQUENCE</scope>
    <source>
        <tissue evidence="1">Skin</tissue>
    </source>
</reference>
<name>A0A0B7ANZ7_9EUPU</name>
<protein>
    <submittedName>
        <fullName evidence="1">Uncharacterized protein</fullName>
    </submittedName>
</protein>
<gene>
    <name evidence="1" type="primary">ORF127641</name>
</gene>
<dbReference type="EMBL" id="HACG01034861">
    <property type="protein sequence ID" value="CEK81726.1"/>
    <property type="molecule type" value="Transcribed_RNA"/>
</dbReference>
<sequence length="59" mass="7095">MAKLKLILTAWAPSPLLHFIDTKKCDLKSCSIYKDNWKRLARGMRGMAQKEEKHYRMWR</sequence>
<dbReference type="AlphaFoldDB" id="A0A0B7ANZ7"/>
<organism evidence="1">
    <name type="scientific">Arion vulgaris</name>
    <dbReference type="NCBI Taxonomy" id="1028688"/>
    <lineage>
        <taxon>Eukaryota</taxon>
        <taxon>Metazoa</taxon>
        <taxon>Spiralia</taxon>
        <taxon>Lophotrochozoa</taxon>
        <taxon>Mollusca</taxon>
        <taxon>Gastropoda</taxon>
        <taxon>Heterobranchia</taxon>
        <taxon>Euthyneura</taxon>
        <taxon>Panpulmonata</taxon>
        <taxon>Eupulmonata</taxon>
        <taxon>Stylommatophora</taxon>
        <taxon>Helicina</taxon>
        <taxon>Arionoidea</taxon>
        <taxon>Arionidae</taxon>
        <taxon>Arion</taxon>
    </lineage>
</organism>
<proteinExistence type="predicted"/>
<accession>A0A0B7ANZ7</accession>